<organism evidence="3 4">
    <name type="scientific">Pseudohoeflea coraliihabitans</name>
    <dbReference type="NCBI Taxonomy" id="2860393"/>
    <lineage>
        <taxon>Bacteria</taxon>
        <taxon>Pseudomonadati</taxon>
        <taxon>Pseudomonadota</taxon>
        <taxon>Alphaproteobacteria</taxon>
        <taxon>Hyphomicrobiales</taxon>
        <taxon>Rhizobiaceae</taxon>
        <taxon>Pseudohoeflea</taxon>
    </lineage>
</organism>
<evidence type="ECO:0000259" key="2">
    <source>
        <dbReference type="PROSITE" id="PS51352"/>
    </source>
</evidence>
<dbReference type="InterPro" id="IPR000866">
    <property type="entry name" value="AhpC/TSA"/>
</dbReference>
<keyword evidence="4" id="KW-1185">Reference proteome</keyword>
<gene>
    <name evidence="3" type="ORF">KY465_04410</name>
</gene>
<feature type="domain" description="Thioredoxin" evidence="2">
    <location>
        <begin position="78"/>
        <end position="224"/>
    </location>
</feature>
<dbReference type="PANTHER" id="PTHR42852">
    <property type="entry name" value="THIOL:DISULFIDE INTERCHANGE PROTEIN DSBE"/>
    <property type="match status" value="1"/>
</dbReference>
<dbReference type="Pfam" id="PF00578">
    <property type="entry name" value="AhpC-TSA"/>
    <property type="match status" value="1"/>
</dbReference>
<dbReference type="EMBL" id="JAHWQX010000001">
    <property type="protein sequence ID" value="MBW3096514.1"/>
    <property type="molecule type" value="Genomic_DNA"/>
</dbReference>
<dbReference type="InterPro" id="IPR017937">
    <property type="entry name" value="Thioredoxin_CS"/>
</dbReference>
<accession>A0ABS6WKQ2</accession>
<dbReference type="PROSITE" id="PS00194">
    <property type="entry name" value="THIOREDOXIN_1"/>
    <property type="match status" value="1"/>
</dbReference>
<keyword evidence="1" id="KW-0812">Transmembrane</keyword>
<dbReference type="InterPro" id="IPR050553">
    <property type="entry name" value="Thioredoxin_ResA/DsbE_sf"/>
</dbReference>
<dbReference type="CDD" id="cd02966">
    <property type="entry name" value="TlpA_like_family"/>
    <property type="match status" value="1"/>
</dbReference>
<keyword evidence="1" id="KW-1133">Transmembrane helix</keyword>
<reference evidence="3" key="1">
    <citation type="submission" date="2021-07" db="EMBL/GenBank/DDBJ databases">
        <title>Pseudohoeflea marina sp. nov. a polyhydroxyalcanoate-producing bacterium.</title>
        <authorList>
            <person name="Zheng W."/>
            <person name="Yu S."/>
            <person name="Huang Y."/>
        </authorList>
    </citation>
    <scope>NUCLEOTIDE SEQUENCE</scope>
    <source>
        <strain evidence="3">DP4N28-3</strain>
    </source>
</reference>
<dbReference type="PANTHER" id="PTHR42852:SF13">
    <property type="entry name" value="PROTEIN DIPZ"/>
    <property type="match status" value="1"/>
</dbReference>
<evidence type="ECO:0000256" key="1">
    <source>
        <dbReference type="SAM" id="Phobius"/>
    </source>
</evidence>
<proteinExistence type="predicted"/>
<evidence type="ECO:0000313" key="4">
    <source>
        <dbReference type="Proteomes" id="UP001430804"/>
    </source>
</evidence>
<evidence type="ECO:0000313" key="3">
    <source>
        <dbReference type="EMBL" id="MBW3096514.1"/>
    </source>
</evidence>
<dbReference type="NCBIfam" id="NF047696">
    <property type="entry name" value="ThlDiSintTplARhiz"/>
    <property type="match status" value="1"/>
</dbReference>
<dbReference type="PROSITE" id="PS51352">
    <property type="entry name" value="THIOREDOXIN_2"/>
    <property type="match status" value="1"/>
</dbReference>
<protein>
    <submittedName>
        <fullName evidence="3">Redoxin domain-containing protein</fullName>
    </submittedName>
</protein>
<dbReference type="RefSeq" id="WP_219200236.1">
    <property type="nucleotide sequence ID" value="NZ_JAHWQX010000001.1"/>
</dbReference>
<sequence>MSSARSRHIPTPVLVAIAIVLGAAAGVWWVYGMGPPSGNGVAAPVVASDDSASCTGNDALSAALEPLARGEVAAMDIREPALTLPPLTFDDSAGERRSLDDFSGTPLLVNFWATWCAPCRAEMPALAQLQEEMGGDDFQVLAINIDTGDRSKPEAFLDEIGVSNLGLYRDATMDVFNILKKRGLAFGLPATLLVGADGCLLGVMNGPAEWASPDAKALIAQLKAGTPQS</sequence>
<name>A0ABS6WKQ2_9HYPH</name>
<dbReference type="InterPro" id="IPR013766">
    <property type="entry name" value="Thioredoxin_domain"/>
</dbReference>
<comment type="caution">
    <text evidence="3">The sequence shown here is derived from an EMBL/GenBank/DDBJ whole genome shotgun (WGS) entry which is preliminary data.</text>
</comment>
<dbReference type="Proteomes" id="UP001430804">
    <property type="component" value="Unassembled WGS sequence"/>
</dbReference>
<keyword evidence="1" id="KW-0472">Membrane</keyword>
<feature type="transmembrane region" description="Helical" evidence="1">
    <location>
        <begin position="12"/>
        <end position="31"/>
    </location>
</feature>